<dbReference type="SUPFAM" id="SSF52540">
    <property type="entry name" value="P-loop containing nucleoside triphosphate hydrolases"/>
    <property type="match status" value="1"/>
</dbReference>
<name>A0A931EUV6_9ACTN</name>
<feature type="domain" description="ABC transporter" evidence="6">
    <location>
        <begin position="2"/>
        <end position="231"/>
    </location>
</feature>
<evidence type="ECO:0000256" key="2">
    <source>
        <dbReference type="ARBA" id="ARBA00022448"/>
    </source>
</evidence>
<dbReference type="EMBL" id="JADOGI010000007">
    <property type="protein sequence ID" value="MBF8184969.1"/>
    <property type="molecule type" value="Genomic_DNA"/>
</dbReference>
<evidence type="ECO:0000313" key="8">
    <source>
        <dbReference type="Proteomes" id="UP000605361"/>
    </source>
</evidence>
<dbReference type="InterPro" id="IPR052156">
    <property type="entry name" value="BCAA_Transport_ATP-bd_LivF"/>
</dbReference>
<keyword evidence="5" id="KW-0029">Amino-acid transport</keyword>
<keyword evidence="2" id="KW-0813">Transport</keyword>
<protein>
    <submittedName>
        <fullName evidence="7">ABC transporter ATP-binding protein</fullName>
    </submittedName>
</protein>
<comment type="caution">
    <text evidence="7">The sequence shown here is derived from an EMBL/GenBank/DDBJ whole genome shotgun (WGS) entry which is preliminary data.</text>
</comment>
<dbReference type="InterPro" id="IPR003593">
    <property type="entry name" value="AAA+_ATPase"/>
</dbReference>
<dbReference type="InterPro" id="IPR027417">
    <property type="entry name" value="P-loop_NTPase"/>
</dbReference>
<evidence type="ECO:0000256" key="5">
    <source>
        <dbReference type="ARBA" id="ARBA00022970"/>
    </source>
</evidence>
<dbReference type="PROSITE" id="PS50893">
    <property type="entry name" value="ABC_TRANSPORTER_2"/>
    <property type="match status" value="1"/>
</dbReference>
<dbReference type="PANTHER" id="PTHR43820:SF3">
    <property type="entry name" value="BRANCHED-CHAIN AMINO ACID TRANSPORT SYSTEM,ATP-BINDING PROTEIN"/>
    <property type="match status" value="1"/>
</dbReference>
<dbReference type="SMART" id="SM00382">
    <property type="entry name" value="AAA"/>
    <property type="match status" value="1"/>
</dbReference>
<gene>
    <name evidence="7" type="ORF">ITP53_04305</name>
</gene>
<dbReference type="PANTHER" id="PTHR43820">
    <property type="entry name" value="HIGH-AFFINITY BRANCHED-CHAIN AMINO ACID TRANSPORT ATP-BINDING PROTEIN LIVF"/>
    <property type="match status" value="1"/>
</dbReference>
<keyword evidence="8" id="KW-1185">Reference proteome</keyword>
<dbReference type="GO" id="GO:0005524">
    <property type="term" value="F:ATP binding"/>
    <property type="evidence" value="ECO:0007669"/>
    <property type="project" value="UniProtKB-KW"/>
</dbReference>
<dbReference type="GO" id="GO:0016887">
    <property type="term" value="F:ATP hydrolysis activity"/>
    <property type="evidence" value="ECO:0007669"/>
    <property type="project" value="InterPro"/>
</dbReference>
<organism evidence="7 8">
    <name type="scientific">Nonomuraea cypriaca</name>
    <dbReference type="NCBI Taxonomy" id="1187855"/>
    <lineage>
        <taxon>Bacteria</taxon>
        <taxon>Bacillati</taxon>
        <taxon>Actinomycetota</taxon>
        <taxon>Actinomycetes</taxon>
        <taxon>Streptosporangiales</taxon>
        <taxon>Streptosporangiaceae</taxon>
        <taxon>Nonomuraea</taxon>
    </lineage>
</organism>
<dbReference type="GO" id="GO:0015807">
    <property type="term" value="P:L-amino acid transport"/>
    <property type="evidence" value="ECO:0007669"/>
    <property type="project" value="TreeGrafter"/>
</dbReference>
<dbReference type="Gene3D" id="3.40.50.300">
    <property type="entry name" value="P-loop containing nucleotide triphosphate hydrolases"/>
    <property type="match status" value="1"/>
</dbReference>
<dbReference type="PROSITE" id="PS00211">
    <property type="entry name" value="ABC_TRANSPORTER_1"/>
    <property type="match status" value="1"/>
</dbReference>
<dbReference type="AlphaFoldDB" id="A0A931EUV6"/>
<sequence length="232" mass="25086">MLEVKGLNVAYGAIEAVKDVSFTVHEGQIVCLVGTNGAGKSTTLRTVSGLLRPRGGEIVFQGRPIHDLPAQAVLAAGVAHCPEGRKLFAGMTVEENLLLGAHLRRDRGVERDMARAYDLFPVLGERRTQRAGLFSGGEQQMLAIARAMMARPRLLMFDEPTMGLSPIMIQRILDTITMLRDQGTTVLMVEQNALAALTLADHGYVIDLGRTTLSGPGRELLADPRVRAAYLG</sequence>
<proteinExistence type="inferred from homology"/>
<dbReference type="CDD" id="cd03224">
    <property type="entry name" value="ABC_TM1139_LivF_branched"/>
    <property type="match status" value="1"/>
</dbReference>
<dbReference type="InterPro" id="IPR003439">
    <property type="entry name" value="ABC_transporter-like_ATP-bd"/>
</dbReference>
<dbReference type="InterPro" id="IPR017871">
    <property type="entry name" value="ABC_transporter-like_CS"/>
</dbReference>
<evidence type="ECO:0000313" key="7">
    <source>
        <dbReference type="EMBL" id="MBF8184969.1"/>
    </source>
</evidence>
<dbReference type="Proteomes" id="UP000605361">
    <property type="component" value="Unassembled WGS sequence"/>
</dbReference>
<dbReference type="GO" id="GO:0015658">
    <property type="term" value="F:branched-chain amino acid transmembrane transporter activity"/>
    <property type="evidence" value="ECO:0007669"/>
    <property type="project" value="TreeGrafter"/>
</dbReference>
<evidence type="ECO:0000256" key="1">
    <source>
        <dbReference type="ARBA" id="ARBA00005417"/>
    </source>
</evidence>
<accession>A0A931EUV6</accession>
<reference evidence="7" key="1">
    <citation type="submission" date="2020-11" db="EMBL/GenBank/DDBJ databases">
        <title>Whole-genome analyses of Nonomuraea sp. K274.</title>
        <authorList>
            <person name="Veyisoglu A."/>
        </authorList>
    </citation>
    <scope>NUCLEOTIDE SEQUENCE</scope>
    <source>
        <strain evidence="7">K274</strain>
    </source>
</reference>
<evidence type="ECO:0000256" key="3">
    <source>
        <dbReference type="ARBA" id="ARBA00022741"/>
    </source>
</evidence>
<dbReference type="RefSeq" id="WP_195893953.1">
    <property type="nucleotide sequence ID" value="NZ_JADOGI010000007.1"/>
</dbReference>
<keyword evidence="3" id="KW-0547">Nucleotide-binding</keyword>
<comment type="similarity">
    <text evidence="1">Belongs to the ABC transporter superfamily.</text>
</comment>
<dbReference type="Pfam" id="PF00005">
    <property type="entry name" value="ABC_tran"/>
    <property type="match status" value="1"/>
</dbReference>
<evidence type="ECO:0000256" key="4">
    <source>
        <dbReference type="ARBA" id="ARBA00022840"/>
    </source>
</evidence>
<keyword evidence="4 7" id="KW-0067">ATP-binding</keyword>
<evidence type="ECO:0000259" key="6">
    <source>
        <dbReference type="PROSITE" id="PS50893"/>
    </source>
</evidence>